<comment type="subcellular location">
    <subcellularLocation>
        <location evidence="1">Membrane</location>
        <topology evidence="1">Multi-pass membrane protein</topology>
    </subcellularLocation>
</comment>
<dbReference type="GO" id="GO:0016020">
    <property type="term" value="C:membrane"/>
    <property type="evidence" value="ECO:0007669"/>
    <property type="project" value="UniProtKB-SubCell"/>
</dbReference>
<evidence type="ECO:0000313" key="6">
    <source>
        <dbReference type="EMBL" id="QOI90640.1"/>
    </source>
</evidence>
<feature type="transmembrane region" description="Helical" evidence="5">
    <location>
        <begin position="38"/>
        <end position="58"/>
    </location>
</feature>
<keyword evidence="4 5" id="KW-0472">Membrane</keyword>
<evidence type="ECO:0000256" key="5">
    <source>
        <dbReference type="SAM" id="Phobius"/>
    </source>
</evidence>
<proteinExistence type="predicted"/>
<evidence type="ECO:0000256" key="1">
    <source>
        <dbReference type="ARBA" id="ARBA00004141"/>
    </source>
</evidence>
<accession>A0A7L9AZ89</accession>
<keyword evidence="3 5" id="KW-1133">Transmembrane helix</keyword>
<protein>
    <recommendedName>
        <fullName evidence="7">PQ loop repeat protein</fullName>
    </recommendedName>
</protein>
<feature type="transmembrane region" description="Helical" evidence="5">
    <location>
        <begin position="6"/>
        <end position="26"/>
    </location>
</feature>
<keyword evidence="2 5" id="KW-0812">Transmembrane</keyword>
<sequence>MVLHIVDIIGYTGGLLLSLQMIPQIYKVFKTQSASDLSYIYLNMNLVGLQCMAAYGILQNDRPLYIPAAVSGLNTCALIMLKIVYDGNYSNRISTNDCVPV</sequence>
<feature type="transmembrane region" description="Helical" evidence="5">
    <location>
        <begin position="64"/>
        <end position="85"/>
    </location>
</feature>
<dbReference type="Pfam" id="PF04193">
    <property type="entry name" value="PQ-loop"/>
    <property type="match status" value="1"/>
</dbReference>
<evidence type="ECO:0008006" key="7">
    <source>
        <dbReference type="Google" id="ProtNLM"/>
    </source>
</evidence>
<organismHost>
    <name type="scientific">Pyramimonas plurioculata</name>
    <dbReference type="NCBI Taxonomy" id="36893"/>
</organismHost>
<dbReference type="InterPro" id="IPR006603">
    <property type="entry name" value="PQ-loop_rpt"/>
</dbReference>
<reference evidence="6" key="1">
    <citation type="submission" date="2020-06" db="EMBL/GenBank/DDBJ databases">
        <title>Lateral gene transfer of anion-conducting channel rhodopsins between green algae and giant viruses.</title>
        <authorList>
            <person name="Rozenberg A."/>
            <person name="Oppermann J."/>
            <person name="Wietek J."/>
            <person name="Fernandez Lahore R.G."/>
            <person name="Sandaa R.-A."/>
            <person name="Bratbak G."/>
            <person name="Hegemann P."/>
            <person name="Beja O."/>
        </authorList>
    </citation>
    <scope>NUCLEOTIDE SEQUENCE</scope>
    <source>
        <strain evidence="6">01B</strain>
    </source>
</reference>
<organism evidence="6">
    <name type="scientific">Pyramimonas orientalis virus</name>
    <name type="common">PoV01</name>
    <dbReference type="NCBI Taxonomy" id="455367"/>
    <lineage>
        <taxon>Viruses</taxon>
        <taxon>Varidnaviria</taxon>
        <taxon>Bamfordvirae</taxon>
        <taxon>Nucleocytoviricota</taxon>
        <taxon>Megaviricetes</taxon>
        <taxon>Imitervirales</taxon>
        <taxon>Allomimiviridae</taxon>
        <taxon>Heliosvirus</taxon>
        <taxon>Heliosvirus raunefjordenense</taxon>
    </lineage>
</organism>
<gene>
    <name evidence="6" type="ORF">HWQ62_00509</name>
</gene>
<dbReference type="Gene3D" id="1.20.1280.290">
    <property type="match status" value="1"/>
</dbReference>
<evidence type="ECO:0000256" key="2">
    <source>
        <dbReference type="ARBA" id="ARBA00022692"/>
    </source>
</evidence>
<evidence type="ECO:0000256" key="4">
    <source>
        <dbReference type="ARBA" id="ARBA00023136"/>
    </source>
</evidence>
<evidence type="ECO:0000256" key="3">
    <source>
        <dbReference type="ARBA" id="ARBA00022989"/>
    </source>
</evidence>
<name>A0A7L9AZ89_POV01</name>
<dbReference type="EMBL" id="MT663543">
    <property type="protein sequence ID" value="QOI90640.1"/>
    <property type="molecule type" value="Genomic_DNA"/>
</dbReference>